<dbReference type="RefSeq" id="XP_036355063.1">
    <property type="nucleotide sequence ID" value="XM_036499170.1"/>
</dbReference>
<protein>
    <submittedName>
        <fullName evidence="2">Uncharacterized protein LOC118761341</fullName>
    </submittedName>
    <submittedName>
        <fullName evidence="3">Uncharacterized protein LOC118761342</fullName>
    </submittedName>
    <submittedName>
        <fullName evidence="4">Uncharacterized protein LOC118761344</fullName>
    </submittedName>
</protein>
<proteinExistence type="predicted"/>
<dbReference type="KEGG" id="osn:118761341"/>
<gene>
    <name evidence="2" type="primary">LOC118761341</name>
    <name evidence="3" type="synonym">LOC118761342</name>
    <name evidence="4" type="synonym">LOC118761344</name>
</gene>
<dbReference type="Proteomes" id="UP000515154">
    <property type="component" value="Unplaced"/>
</dbReference>
<evidence type="ECO:0000313" key="1">
    <source>
        <dbReference type="Proteomes" id="UP000515154"/>
    </source>
</evidence>
<name>A0A7E6EIC3_9MOLL</name>
<reference evidence="2 3" key="1">
    <citation type="submission" date="2025-08" db="UniProtKB">
        <authorList>
            <consortium name="RefSeq"/>
        </authorList>
    </citation>
    <scope>IDENTIFICATION</scope>
</reference>
<organism evidence="1 2">
    <name type="scientific">Octopus sinensis</name>
    <name type="common">East Asian common octopus</name>
    <dbReference type="NCBI Taxonomy" id="2607531"/>
    <lineage>
        <taxon>Eukaryota</taxon>
        <taxon>Metazoa</taxon>
        <taxon>Spiralia</taxon>
        <taxon>Lophotrochozoa</taxon>
        <taxon>Mollusca</taxon>
        <taxon>Cephalopoda</taxon>
        <taxon>Coleoidea</taxon>
        <taxon>Octopodiformes</taxon>
        <taxon>Octopoda</taxon>
        <taxon>Incirrata</taxon>
        <taxon>Octopodidae</taxon>
        <taxon>Octopus</taxon>
    </lineage>
</organism>
<evidence type="ECO:0000313" key="4">
    <source>
        <dbReference type="RefSeq" id="XP_036355065.1"/>
    </source>
</evidence>
<dbReference type="KEGG" id="osn:118761344"/>
<accession>A0A7E6EIC3</accession>
<evidence type="ECO:0000313" key="2">
    <source>
        <dbReference type="RefSeq" id="XP_036355063.1"/>
    </source>
</evidence>
<keyword evidence="1" id="KW-1185">Reference proteome</keyword>
<dbReference type="RefSeq" id="XP_036355064.1">
    <property type="nucleotide sequence ID" value="XM_036499171.1"/>
</dbReference>
<dbReference type="RefSeq" id="XP_036355065.1">
    <property type="nucleotide sequence ID" value="XM_036499172.1"/>
</dbReference>
<dbReference type="KEGG" id="osn:118761342"/>
<sequence length="138" mass="16272">MTIETTENITRSQLARLIHARDREIEWDKRDRERELAEVEDMRRSVVERGGKHVEERLVQVFPNDLHFKIEKRAFKHLTDKEVEEEIISTTEDEEPGETVDLTNNEEEDIVQFTEVSEVIEDKQIGFTALKLSGFNFL</sequence>
<dbReference type="AlphaFoldDB" id="A0A7E6EIC3"/>
<evidence type="ECO:0000313" key="3">
    <source>
        <dbReference type="RefSeq" id="XP_036355064.1"/>
    </source>
</evidence>